<dbReference type="GeneID" id="37112605"/>
<accession>A0A317XD79</accession>
<dbReference type="AlphaFoldDB" id="A0A317XD79"/>
<gene>
    <name evidence="1" type="ORF">BO94DRAFT_529522</name>
</gene>
<evidence type="ECO:0000313" key="2">
    <source>
        <dbReference type="Proteomes" id="UP000246702"/>
    </source>
</evidence>
<name>A0A317XD79_9EURO</name>
<dbReference type="RefSeq" id="XP_025472872.1">
    <property type="nucleotide sequence ID" value="XM_025610462.1"/>
</dbReference>
<reference evidence="1 2" key="1">
    <citation type="submission" date="2016-12" db="EMBL/GenBank/DDBJ databases">
        <title>The genomes of Aspergillus section Nigri reveals drivers in fungal speciation.</title>
        <authorList>
            <consortium name="DOE Joint Genome Institute"/>
            <person name="Vesth T.C."/>
            <person name="Nybo J."/>
            <person name="Theobald S."/>
            <person name="Brandl J."/>
            <person name="Frisvad J.C."/>
            <person name="Nielsen K.F."/>
            <person name="Lyhne E.K."/>
            <person name="Kogle M.E."/>
            <person name="Kuo A."/>
            <person name="Riley R."/>
            <person name="Clum A."/>
            <person name="Nolan M."/>
            <person name="Lipzen A."/>
            <person name="Salamov A."/>
            <person name="Henrissat B."/>
            <person name="Wiebenga A."/>
            <person name="De Vries R.P."/>
            <person name="Grigoriev I.V."/>
            <person name="Mortensen U.H."/>
            <person name="Andersen M.R."/>
            <person name="Baker S.E."/>
        </authorList>
    </citation>
    <scope>NUCLEOTIDE SEQUENCE [LARGE SCALE GENOMIC DNA]</scope>
    <source>
        <strain evidence="1 2">CBS 115572</strain>
    </source>
</reference>
<dbReference type="OrthoDB" id="4434719at2759"/>
<comment type="caution">
    <text evidence="1">The sequence shown here is derived from an EMBL/GenBank/DDBJ whole genome shotgun (WGS) entry which is preliminary data.</text>
</comment>
<organism evidence="1 2">
    <name type="scientific">Aspergillus sclerotioniger CBS 115572</name>
    <dbReference type="NCBI Taxonomy" id="1450535"/>
    <lineage>
        <taxon>Eukaryota</taxon>
        <taxon>Fungi</taxon>
        <taxon>Dikarya</taxon>
        <taxon>Ascomycota</taxon>
        <taxon>Pezizomycotina</taxon>
        <taxon>Eurotiomycetes</taxon>
        <taxon>Eurotiomycetidae</taxon>
        <taxon>Eurotiales</taxon>
        <taxon>Aspergillaceae</taxon>
        <taxon>Aspergillus</taxon>
        <taxon>Aspergillus subgen. Circumdati</taxon>
    </lineage>
</organism>
<dbReference type="EMBL" id="MSFK01000001">
    <property type="protein sequence ID" value="PWY96111.1"/>
    <property type="molecule type" value="Genomic_DNA"/>
</dbReference>
<proteinExistence type="predicted"/>
<evidence type="ECO:0000313" key="1">
    <source>
        <dbReference type="EMBL" id="PWY96111.1"/>
    </source>
</evidence>
<protein>
    <submittedName>
        <fullName evidence="1">Uncharacterized protein</fullName>
    </submittedName>
</protein>
<keyword evidence="2" id="KW-1185">Reference proteome</keyword>
<dbReference type="Proteomes" id="UP000246702">
    <property type="component" value="Unassembled WGS sequence"/>
</dbReference>
<sequence>MRYIQSLLAMTGIIASAASTTSFPSNFTLISTLDNTALTTDGWGIYDSAAETTTTLALSPYTGGTLSWGSKHQALTVVADETSIAWIIQIGSEPVAIDTVTGWELSDDGYLTLNGEQLWAFNESAPAPRRLYWVGAGEREGLVSTQLLVQSVV</sequence>